<sequence length="174" mass="19972">MIASLPFHKYVWVDSSHIRTNGTGFEPAVWFGLVSQYGRTWGLNVMLECGAIYRSLPPHAIGFGPEPQLNWAIPDAQMWDCYADKFMLHEYAYLREMTVRTKDHTGIYLFTAAFTDDGFTRAPEQQKEFSFIELDNGRLTIQPTNRTLFEDRSFTVDSGAPKDLVTQTKVWSCE</sequence>
<evidence type="ECO:0000313" key="3">
    <source>
        <dbReference type="EMBL" id="CAB4202890.1"/>
    </source>
</evidence>
<evidence type="ECO:0000313" key="2">
    <source>
        <dbReference type="EMBL" id="CAB4187931.1"/>
    </source>
</evidence>
<dbReference type="EMBL" id="LR797118">
    <property type="protein sequence ID" value="CAB4187931.1"/>
    <property type="molecule type" value="Genomic_DNA"/>
</dbReference>
<dbReference type="EMBL" id="LR797324">
    <property type="protein sequence ID" value="CAB4202890.1"/>
    <property type="molecule type" value="Genomic_DNA"/>
</dbReference>
<evidence type="ECO:0000313" key="1">
    <source>
        <dbReference type="EMBL" id="CAB4183695.1"/>
    </source>
</evidence>
<accession>A0A6J5R2Z7</accession>
<dbReference type="EMBL" id="LR797050">
    <property type="protein sequence ID" value="CAB4183695.1"/>
    <property type="molecule type" value="Genomic_DNA"/>
</dbReference>
<proteinExistence type="predicted"/>
<gene>
    <name evidence="1" type="ORF">UFOVP1107_8</name>
    <name evidence="2" type="ORF">UFOVP1171_28</name>
    <name evidence="3" type="ORF">UFOVP1375_43</name>
    <name evidence="4" type="ORF">UFOVP1471_3</name>
</gene>
<dbReference type="EMBL" id="LR797417">
    <property type="protein sequence ID" value="CAB4214764.1"/>
    <property type="molecule type" value="Genomic_DNA"/>
</dbReference>
<organism evidence="2">
    <name type="scientific">uncultured Caudovirales phage</name>
    <dbReference type="NCBI Taxonomy" id="2100421"/>
    <lineage>
        <taxon>Viruses</taxon>
        <taxon>Duplodnaviria</taxon>
        <taxon>Heunggongvirae</taxon>
        <taxon>Uroviricota</taxon>
        <taxon>Caudoviricetes</taxon>
        <taxon>Peduoviridae</taxon>
        <taxon>Maltschvirus</taxon>
        <taxon>Maltschvirus maltsch</taxon>
    </lineage>
</organism>
<evidence type="ECO:0000313" key="4">
    <source>
        <dbReference type="EMBL" id="CAB4214764.1"/>
    </source>
</evidence>
<name>A0A6J5R2Z7_9CAUD</name>
<protein>
    <submittedName>
        <fullName evidence="2">Uncharacterized protein</fullName>
    </submittedName>
</protein>
<reference evidence="2" key="1">
    <citation type="submission" date="2020-05" db="EMBL/GenBank/DDBJ databases">
        <authorList>
            <person name="Chiriac C."/>
            <person name="Salcher M."/>
            <person name="Ghai R."/>
            <person name="Kavagutti S V."/>
        </authorList>
    </citation>
    <scope>NUCLEOTIDE SEQUENCE</scope>
</reference>